<dbReference type="AlphaFoldDB" id="A0A1G4MAG9"/>
<accession>A0A1G4MAG9</accession>
<dbReference type="GO" id="GO:0005768">
    <property type="term" value="C:endosome"/>
    <property type="evidence" value="ECO:0007669"/>
    <property type="project" value="TreeGrafter"/>
</dbReference>
<dbReference type="Proteomes" id="UP000190831">
    <property type="component" value="Chromosome C"/>
</dbReference>
<dbReference type="OMA" id="WDSTERN"/>
<feature type="transmembrane region" description="Helical" evidence="8">
    <location>
        <begin position="12"/>
        <end position="35"/>
    </location>
</feature>
<evidence type="ECO:0000313" key="10">
    <source>
        <dbReference type="Proteomes" id="UP000190831"/>
    </source>
</evidence>
<feature type="transmembrane region" description="Helical" evidence="8">
    <location>
        <begin position="103"/>
        <end position="123"/>
    </location>
</feature>
<feature type="transmembrane region" description="Helical" evidence="8">
    <location>
        <begin position="169"/>
        <end position="188"/>
    </location>
</feature>
<evidence type="ECO:0000256" key="7">
    <source>
        <dbReference type="ARBA" id="ARBA00023136"/>
    </source>
</evidence>
<feature type="transmembrane region" description="Helical" evidence="8">
    <location>
        <begin position="501"/>
        <end position="520"/>
    </location>
</feature>
<organism evidence="9 10">
    <name type="scientific">Lachancea fermentati</name>
    <name type="common">Zygosaccharomyces fermentati</name>
    <dbReference type="NCBI Taxonomy" id="4955"/>
    <lineage>
        <taxon>Eukaryota</taxon>
        <taxon>Fungi</taxon>
        <taxon>Dikarya</taxon>
        <taxon>Ascomycota</taxon>
        <taxon>Saccharomycotina</taxon>
        <taxon>Saccharomycetes</taxon>
        <taxon>Saccharomycetales</taxon>
        <taxon>Saccharomycetaceae</taxon>
        <taxon>Lachancea</taxon>
    </lineage>
</organism>
<feature type="transmembrane region" description="Helical" evidence="8">
    <location>
        <begin position="388"/>
        <end position="408"/>
    </location>
</feature>
<feature type="transmembrane region" description="Helical" evidence="8">
    <location>
        <begin position="363"/>
        <end position="382"/>
    </location>
</feature>
<dbReference type="GO" id="GO:0015343">
    <property type="term" value="F:siderophore-iron transmembrane transporter activity"/>
    <property type="evidence" value="ECO:0007669"/>
    <property type="project" value="TreeGrafter"/>
</dbReference>
<dbReference type="FunFam" id="1.20.1250.20:FF:000197">
    <property type="entry name" value="Siderophore iron transporter 1"/>
    <property type="match status" value="1"/>
</dbReference>
<proteinExistence type="inferred from homology"/>
<dbReference type="PANTHER" id="PTHR23501:SF92">
    <property type="entry name" value="GLUTATHIONE EXCHANGER 1-RELATED"/>
    <property type="match status" value="1"/>
</dbReference>
<reference evidence="9 10" key="1">
    <citation type="submission" date="2016-03" db="EMBL/GenBank/DDBJ databases">
        <authorList>
            <person name="Devillers H."/>
        </authorList>
    </citation>
    <scope>NUCLEOTIDE SEQUENCE [LARGE SCALE GENOMIC DNA]</scope>
    <source>
        <strain evidence="9">CBS 6772</strain>
    </source>
</reference>
<keyword evidence="7 8" id="KW-0472">Membrane</keyword>
<protein>
    <submittedName>
        <fullName evidence="9">LAFE_0C13872g1_1</fullName>
    </submittedName>
</protein>
<feature type="transmembrane region" description="Helical" evidence="8">
    <location>
        <begin position="298"/>
        <end position="326"/>
    </location>
</feature>
<feature type="transmembrane region" description="Helical" evidence="8">
    <location>
        <begin position="79"/>
        <end position="97"/>
    </location>
</feature>
<keyword evidence="5 8" id="KW-1133">Transmembrane helix</keyword>
<dbReference type="GO" id="GO:0005886">
    <property type="term" value="C:plasma membrane"/>
    <property type="evidence" value="ECO:0007669"/>
    <property type="project" value="TreeGrafter"/>
</dbReference>
<feature type="transmembrane region" description="Helical" evidence="8">
    <location>
        <begin position="428"/>
        <end position="449"/>
    </location>
</feature>
<feature type="transmembrane region" description="Helical" evidence="8">
    <location>
        <begin position="332"/>
        <end position="356"/>
    </location>
</feature>
<feature type="transmembrane region" description="Helical" evidence="8">
    <location>
        <begin position="135"/>
        <end position="157"/>
    </location>
</feature>
<evidence type="ECO:0000256" key="4">
    <source>
        <dbReference type="ARBA" id="ARBA00022692"/>
    </source>
</evidence>
<dbReference type="GO" id="GO:0005774">
    <property type="term" value="C:vacuolar membrane"/>
    <property type="evidence" value="ECO:0007669"/>
    <property type="project" value="TreeGrafter"/>
</dbReference>
<evidence type="ECO:0000256" key="2">
    <source>
        <dbReference type="ARBA" id="ARBA00008335"/>
    </source>
</evidence>
<feature type="transmembrane region" description="Helical" evidence="8">
    <location>
        <begin position="260"/>
        <end position="277"/>
    </location>
</feature>
<evidence type="ECO:0000256" key="5">
    <source>
        <dbReference type="ARBA" id="ARBA00022989"/>
    </source>
</evidence>
<keyword evidence="10" id="KW-1185">Reference proteome</keyword>
<dbReference type="OrthoDB" id="2241241at2759"/>
<dbReference type="EMBL" id="LT598485">
    <property type="protein sequence ID" value="SCW00872.1"/>
    <property type="molecule type" value="Genomic_DNA"/>
</dbReference>
<dbReference type="Gene3D" id="1.20.1250.20">
    <property type="entry name" value="MFS general substrate transporter like domains"/>
    <property type="match status" value="2"/>
</dbReference>
<dbReference type="SUPFAM" id="SSF103473">
    <property type="entry name" value="MFS general substrate transporter"/>
    <property type="match status" value="2"/>
</dbReference>
<dbReference type="InterPro" id="IPR036259">
    <property type="entry name" value="MFS_trans_sf"/>
</dbReference>
<evidence type="ECO:0000313" key="9">
    <source>
        <dbReference type="EMBL" id="SCW00872.1"/>
    </source>
</evidence>
<evidence type="ECO:0000256" key="3">
    <source>
        <dbReference type="ARBA" id="ARBA00022448"/>
    </source>
</evidence>
<evidence type="ECO:0000256" key="6">
    <source>
        <dbReference type="ARBA" id="ARBA00023065"/>
    </source>
</evidence>
<keyword evidence="3" id="KW-0813">Transport</keyword>
<dbReference type="PANTHER" id="PTHR23501">
    <property type="entry name" value="MAJOR FACILITATOR SUPERFAMILY"/>
    <property type="match status" value="1"/>
</dbReference>
<keyword evidence="4 8" id="KW-0812">Transmembrane</keyword>
<evidence type="ECO:0000256" key="8">
    <source>
        <dbReference type="SAM" id="Phobius"/>
    </source>
</evidence>
<comment type="subcellular location">
    <subcellularLocation>
        <location evidence="1">Endomembrane system</location>
        <topology evidence="1">Multi-pass membrane protein</topology>
    </subcellularLocation>
</comment>
<evidence type="ECO:0000256" key="1">
    <source>
        <dbReference type="ARBA" id="ARBA00004127"/>
    </source>
</evidence>
<name>A0A1G4MAG9_LACFM</name>
<gene>
    <name evidence="9" type="ORF">LAFE_0C13872G</name>
</gene>
<comment type="similarity">
    <text evidence="2">Belongs to the major facilitator superfamily.</text>
</comment>
<keyword evidence="6" id="KW-0406">Ion transport</keyword>
<feature type="transmembrane region" description="Helical" evidence="8">
    <location>
        <begin position="47"/>
        <end position="67"/>
    </location>
</feature>
<feature type="transmembrane region" description="Helical" evidence="8">
    <location>
        <begin position="226"/>
        <end position="248"/>
    </location>
</feature>
<sequence length="564" mass="62957">MAAEYTEWYHHVILIVATFICGFGYGLDGSVRYVYTSYAASSYSSHPLISTLTVINAIISAAAYIVFARLSDVFGRLSLFITAVVFYVVGTIIQSQAYDIQKYAAGSVFWTIGYVGIMILLILIVSDFSSLRWRLLYQFVPSWPTIINTWIAGLITARANPLQNWSWDIAMWAFIIPLSCLPIVFCMIHMRYKAGKTLQWKALQDEKSLYQAHGLFKTVNELFWKLDVIGLLLMVISIGCILAPLTLAGGTSSKWGNSHIIGPFVLGFVLLPIFLLWESKWSKTPIIPYKLAKDRAVWAALGSQFLIGFIYNLAAGYIYTILIVAVNESVNSATVISSLSSFVSSAASPFFSLWMVRRSRMKGYIIGGCGLWMLAMGLLNHYRGGSFAHSGIIGAMVVWGIGDTLLIYPVTISVQSSVSHDNMATVTALNYTVYAIGLAVGSAVSGAIWTQSLYGQLLKHLKSVDLASAAYNAPFEFIVDYLWDSTERNAMVEAYRYVQRYETIVALVFTVPLLVFSLCLRDPPLTDKVAQENIEEGEYVDIHHDDPISDWFVEKWRRIIPKKE</sequence>